<evidence type="ECO:0000313" key="2">
    <source>
        <dbReference type="EMBL" id="SUX48701.1"/>
    </source>
</evidence>
<name>A0A381FQ74_9FLAO</name>
<organism evidence="2 3">
    <name type="scientific">Chryseobacterium indoltheticum</name>
    <dbReference type="NCBI Taxonomy" id="254"/>
    <lineage>
        <taxon>Bacteria</taxon>
        <taxon>Pseudomonadati</taxon>
        <taxon>Bacteroidota</taxon>
        <taxon>Flavobacteriia</taxon>
        <taxon>Flavobacteriales</taxon>
        <taxon>Weeksellaceae</taxon>
        <taxon>Chryseobacterium group</taxon>
        <taxon>Chryseobacterium</taxon>
    </lineage>
</organism>
<keyword evidence="1" id="KW-0472">Membrane</keyword>
<keyword evidence="1" id="KW-0812">Transmembrane</keyword>
<dbReference type="Proteomes" id="UP000254282">
    <property type="component" value="Unassembled WGS sequence"/>
</dbReference>
<evidence type="ECO:0000256" key="1">
    <source>
        <dbReference type="SAM" id="Phobius"/>
    </source>
</evidence>
<sequence>MVKFLKYPSAIVDSKYEKRIRYSISLLIVIMVIPSSYLAYNLFNEKKFTKTAELFLHKEFEKNGYTLIYKKINYNTDPKIIDVAFLNKKFTPAEIDLYNKILLDNGLPNTTLTIRQNNSDLKS</sequence>
<dbReference type="AlphaFoldDB" id="A0A381FQ74"/>
<keyword evidence="1" id="KW-1133">Transmembrane helix</keyword>
<feature type="transmembrane region" description="Helical" evidence="1">
    <location>
        <begin position="20"/>
        <end position="40"/>
    </location>
</feature>
<accession>A0A381FQ74</accession>
<evidence type="ECO:0000313" key="3">
    <source>
        <dbReference type="Proteomes" id="UP000254282"/>
    </source>
</evidence>
<gene>
    <name evidence="2" type="ORF">NCTC13532_04321</name>
</gene>
<reference evidence="2 3" key="1">
    <citation type="submission" date="2018-06" db="EMBL/GenBank/DDBJ databases">
        <authorList>
            <consortium name="Pathogen Informatics"/>
            <person name="Doyle S."/>
        </authorList>
    </citation>
    <scope>NUCLEOTIDE SEQUENCE [LARGE SCALE GENOMIC DNA]</scope>
    <source>
        <strain evidence="2 3">NCTC13532</strain>
    </source>
</reference>
<dbReference type="EMBL" id="UFVR01000004">
    <property type="protein sequence ID" value="SUX48701.1"/>
    <property type="molecule type" value="Genomic_DNA"/>
</dbReference>
<proteinExistence type="predicted"/>
<protein>
    <submittedName>
        <fullName evidence="2">Uncharacterized protein</fullName>
    </submittedName>
</protein>